<accession>A0A385ABL8</accession>
<dbReference type="EMBL" id="CP031003">
    <property type="protein sequence ID" value="AXN35014.1"/>
    <property type="molecule type" value="Genomic_DNA"/>
</dbReference>
<protein>
    <recommendedName>
        <fullName evidence="1">Mga helix-turn-helix domain-containing protein</fullName>
    </recommendedName>
</protein>
<dbReference type="RefSeq" id="WP_116843373.1">
    <property type="nucleotide sequence ID" value="NZ_CP016470.1"/>
</dbReference>
<organism evidence="2 3">
    <name type="scientific">Latilactobacillus curvatus</name>
    <name type="common">Lactobacillus curvatus</name>
    <dbReference type="NCBI Taxonomy" id="28038"/>
    <lineage>
        <taxon>Bacteria</taxon>
        <taxon>Bacillati</taxon>
        <taxon>Bacillota</taxon>
        <taxon>Bacilli</taxon>
        <taxon>Lactobacillales</taxon>
        <taxon>Lactobacillaceae</taxon>
        <taxon>Latilactobacillus</taxon>
    </lineage>
</organism>
<gene>
    <name evidence="2" type="ORF">DT351_00895</name>
</gene>
<dbReference type="InterPro" id="IPR007737">
    <property type="entry name" value="Mga_HTH"/>
</dbReference>
<evidence type="ECO:0000313" key="3">
    <source>
        <dbReference type="Proteomes" id="UP000257607"/>
    </source>
</evidence>
<dbReference type="Pfam" id="PF05043">
    <property type="entry name" value="Mga"/>
    <property type="match status" value="1"/>
</dbReference>
<feature type="domain" description="Mga helix-turn-helix" evidence="1">
    <location>
        <begin position="102"/>
        <end position="178"/>
    </location>
</feature>
<name>A0A385ABL8_LATCU</name>
<proteinExistence type="predicted"/>
<sequence>MNASESIFLTQAENDKYALLMEIVGLKRDELPVKKRIELSRNNQPLVEDVNLKQVAMLLNRSYGSLYNMYMSIIGDLKEITGPDVDDIKTLFSVPTDAYHYLLVNKSEAFDFIKILLKGETVTFQEFWEAHDTSKATALRHLKGVRDLIRSFDIRMYYDPLRLKGDENKIRLVLTMLFWMATEGHTWPFEDVKRDDALKAFDVAIDRFQLEKPNILTRELGAYSIVVTYFRLLQGHTVSTELDGGFIRYPVPNMVSEYLKQPFEDQALRIKSILAQMTQEEAMAESFNIYDIINFGPIQIQDANPYMESYETRYKRYIPVIYEFVEAFIDQIPFDIKKYLNLDDANYQGFVQTMISMTMTTYMFKQDVTSVLAAQMMESVEYLKPNDVLKQNIDDTVDYLLINPKVSFLVKLREELVSGYYNVLRQMIQRFAPMNKVKVVVVTEQSFLGYLDLMTALNSVLYVDVSQSDADLMDADMVVTTSSIDLTGIVNPEAVMFKWHQNADSDHFGRMLGLLRGLWIQKSSIDD</sequence>
<evidence type="ECO:0000259" key="1">
    <source>
        <dbReference type="Pfam" id="PF05043"/>
    </source>
</evidence>
<dbReference type="AlphaFoldDB" id="A0A385ABL8"/>
<reference evidence="2 3" key="1">
    <citation type="submission" date="2018-07" db="EMBL/GenBank/DDBJ databases">
        <title>Lactobacillus curvatus genome sequence.</title>
        <authorList>
            <person name="Prechtl R."/>
        </authorList>
    </citation>
    <scope>NUCLEOTIDE SEQUENCE [LARGE SCALE GENOMIC DNA]</scope>
    <source>
        <strain evidence="2 3">TMW 1.1928</strain>
    </source>
</reference>
<dbReference type="Proteomes" id="UP000257607">
    <property type="component" value="Chromosome"/>
</dbReference>
<evidence type="ECO:0000313" key="2">
    <source>
        <dbReference type="EMBL" id="AXN35014.1"/>
    </source>
</evidence>